<sequence>MNKNAALGTGFLLILLVGFGLWKRYSANYDLSLTQQELAADWTLYGEWFIGTPAEKRMKQVFERVERQVLGQGDILHTWYAQEPGGKLDTLAVFIGGEKPYAGAEVLAVGQMEALIASVVAERRQLPGPEKVKRLWWILLSKRGFPRQKCLSIASFGRIRWW</sequence>
<dbReference type="STRING" id="1189621.A3SI_01546"/>
<dbReference type="RefSeq" id="WP_009053268.1">
    <property type="nucleotide sequence ID" value="NZ_AJYA01000002.1"/>
</dbReference>
<dbReference type="EMBL" id="AJYA01000002">
    <property type="protein sequence ID" value="EIM78719.1"/>
    <property type="molecule type" value="Genomic_DNA"/>
</dbReference>
<dbReference type="Proteomes" id="UP000005551">
    <property type="component" value="Unassembled WGS sequence"/>
</dbReference>
<protein>
    <submittedName>
        <fullName evidence="1">Uncharacterized protein</fullName>
    </submittedName>
</protein>
<comment type="caution">
    <text evidence="1">The sequence shown here is derived from an EMBL/GenBank/DDBJ whole genome shotgun (WGS) entry which is preliminary data.</text>
</comment>
<accession>I5CA67</accession>
<dbReference type="AlphaFoldDB" id="I5CA67"/>
<evidence type="ECO:0000313" key="1">
    <source>
        <dbReference type="EMBL" id="EIM78719.1"/>
    </source>
</evidence>
<proteinExistence type="predicted"/>
<dbReference type="OrthoDB" id="980914at2"/>
<keyword evidence="2" id="KW-1185">Reference proteome</keyword>
<reference evidence="1 2" key="1">
    <citation type="submission" date="2012-05" db="EMBL/GenBank/DDBJ databases">
        <title>Genome sequence of Nitritalea halalkaliphila LW7.</title>
        <authorList>
            <person name="Jangir P.K."/>
            <person name="Singh A."/>
            <person name="Shivaji S."/>
            <person name="Sharma R."/>
        </authorList>
    </citation>
    <scope>NUCLEOTIDE SEQUENCE [LARGE SCALE GENOMIC DNA]</scope>
    <source>
        <strain evidence="1 2">LW7</strain>
    </source>
</reference>
<name>I5CA67_9BACT</name>
<organism evidence="1 2">
    <name type="scientific">Nitritalea halalkaliphila LW7</name>
    <dbReference type="NCBI Taxonomy" id="1189621"/>
    <lineage>
        <taxon>Bacteria</taxon>
        <taxon>Pseudomonadati</taxon>
        <taxon>Bacteroidota</taxon>
        <taxon>Cytophagia</taxon>
        <taxon>Cytophagales</taxon>
        <taxon>Cyclobacteriaceae</taxon>
        <taxon>Nitritalea</taxon>
    </lineage>
</organism>
<evidence type="ECO:0000313" key="2">
    <source>
        <dbReference type="Proteomes" id="UP000005551"/>
    </source>
</evidence>
<gene>
    <name evidence="1" type="ORF">A3SI_01546</name>
</gene>